<reference evidence="2 3" key="1">
    <citation type="submission" date="2023-05" db="EMBL/GenBank/DDBJ databases">
        <title>B98-5 Cell Line De Novo Hybrid Assembly: An Optical Mapping Approach.</title>
        <authorList>
            <person name="Kananen K."/>
            <person name="Auerbach J.A."/>
            <person name="Kautto E."/>
            <person name="Blachly J.S."/>
        </authorList>
    </citation>
    <scope>NUCLEOTIDE SEQUENCE [LARGE SCALE GENOMIC DNA]</scope>
    <source>
        <strain evidence="2">B95-8</strain>
        <tissue evidence="2">Cell line</tissue>
    </source>
</reference>
<accession>A0ABQ9VD39</accession>
<sequence length="74" mass="8535">MMNATRPVGDSLLFSKLLLAELDTLNRYLEEQQRNSLLLERKKTEEASSEETTSTTTLQWANEAEHPYSSRECE</sequence>
<evidence type="ECO:0000256" key="1">
    <source>
        <dbReference type="SAM" id="MobiDB-lite"/>
    </source>
</evidence>
<dbReference type="Proteomes" id="UP001266305">
    <property type="component" value="Unassembled WGS sequence"/>
</dbReference>
<evidence type="ECO:0000313" key="3">
    <source>
        <dbReference type="Proteomes" id="UP001266305"/>
    </source>
</evidence>
<feature type="region of interest" description="Disordered" evidence="1">
    <location>
        <begin position="40"/>
        <end position="74"/>
    </location>
</feature>
<keyword evidence="3" id="KW-1185">Reference proteome</keyword>
<gene>
    <name evidence="2" type="ORF">P7K49_016777</name>
</gene>
<proteinExistence type="predicted"/>
<feature type="compositionally biased region" description="Basic and acidic residues" evidence="1">
    <location>
        <begin position="63"/>
        <end position="74"/>
    </location>
</feature>
<dbReference type="EMBL" id="JASSZA010000007">
    <property type="protein sequence ID" value="KAK2107263.1"/>
    <property type="molecule type" value="Genomic_DNA"/>
</dbReference>
<name>A0ABQ9VD39_SAGOE</name>
<protein>
    <submittedName>
        <fullName evidence="2">Uncharacterized protein</fullName>
    </submittedName>
</protein>
<evidence type="ECO:0000313" key="2">
    <source>
        <dbReference type="EMBL" id="KAK2107263.1"/>
    </source>
</evidence>
<comment type="caution">
    <text evidence="2">The sequence shown here is derived from an EMBL/GenBank/DDBJ whole genome shotgun (WGS) entry which is preliminary data.</text>
</comment>
<organism evidence="2 3">
    <name type="scientific">Saguinus oedipus</name>
    <name type="common">Cotton-top tamarin</name>
    <name type="synonym">Oedipomidas oedipus</name>
    <dbReference type="NCBI Taxonomy" id="9490"/>
    <lineage>
        <taxon>Eukaryota</taxon>
        <taxon>Metazoa</taxon>
        <taxon>Chordata</taxon>
        <taxon>Craniata</taxon>
        <taxon>Vertebrata</taxon>
        <taxon>Euteleostomi</taxon>
        <taxon>Mammalia</taxon>
        <taxon>Eutheria</taxon>
        <taxon>Euarchontoglires</taxon>
        <taxon>Primates</taxon>
        <taxon>Haplorrhini</taxon>
        <taxon>Platyrrhini</taxon>
        <taxon>Cebidae</taxon>
        <taxon>Callitrichinae</taxon>
        <taxon>Saguinus</taxon>
    </lineage>
</organism>